<dbReference type="SUPFAM" id="SSF47413">
    <property type="entry name" value="lambda repressor-like DNA-binding domains"/>
    <property type="match status" value="1"/>
</dbReference>
<accession>A0A839T4E8</accession>
<proteinExistence type="predicted"/>
<evidence type="ECO:0000256" key="1">
    <source>
        <dbReference type="ARBA" id="ARBA00023015"/>
    </source>
</evidence>
<dbReference type="Pfam" id="PF00532">
    <property type="entry name" value="Peripla_BP_1"/>
    <property type="match status" value="1"/>
</dbReference>
<sequence>MNSILLPSRGRVTISEVASAAGVSKASVSRYIGGDRQLLAEATAERIAQTIERLGFRPNQMARGLKRGRTRLIGMLVADILNPYSVAVMHGVETACQRHGYTLVVCNTNRDDEQECRHLAALQSYNVEGLIVNTLGHHAGELKDLQNRLPLVLVDRQMEGFEADLVGLDNTQAVRQAIDHLQQRGYRDLLLVSEPLDGTSSRQERAQAFRTQIAANPSLKGRLLETNGDFTAKLKTFLTEPGPGPKAVFAANGMAALTSTASLRELGCRLFEDIGLIALDDLDWYPLVGNGGITALAQPTEAIGITALEYLLARLNGSRSAAQRMAFPAELRIRGSTQPRIS</sequence>
<comment type="caution">
    <text evidence="5">The sequence shown here is derived from an EMBL/GenBank/DDBJ whole genome shotgun (WGS) entry which is preliminary data.</text>
</comment>
<keyword evidence="3" id="KW-0804">Transcription</keyword>
<evidence type="ECO:0000313" key="5">
    <source>
        <dbReference type="EMBL" id="MBB3103366.1"/>
    </source>
</evidence>
<keyword evidence="2" id="KW-0238">DNA-binding</keyword>
<protein>
    <submittedName>
        <fullName evidence="5">LacI family kdg operon repressor</fullName>
    </submittedName>
</protein>
<feature type="domain" description="HTH lacI-type" evidence="4">
    <location>
        <begin position="12"/>
        <end position="67"/>
    </location>
</feature>
<dbReference type="SMART" id="SM00354">
    <property type="entry name" value="HTH_LACI"/>
    <property type="match status" value="1"/>
</dbReference>
<gene>
    <name evidence="5" type="ORF">FHR87_001761</name>
</gene>
<evidence type="ECO:0000256" key="2">
    <source>
        <dbReference type="ARBA" id="ARBA00023125"/>
    </source>
</evidence>
<dbReference type="Gene3D" id="3.40.50.2300">
    <property type="match status" value="2"/>
</dbReference>
<dbReference type="PANTHER" id="PTHR30146:SF145">
    <property type="entry name" value="RIBOSE OPERON REPRESSOR"/>
    <property type="match status" value="1"/>
</dbReference>
<name>A0A839T4E8_AZOMA</name>
<dbReference type="Pfam" id="PF00356">
    <property type="entry name" value="LacI"/>
    <property type="match status" value="1"/>
</dbReference>
<dbReference type="GO" id="GO:0000976">
    <property type="term" value="F:transcription cis-regulatory region binding"/>
    <property type="evidence" value="ECO:0007669"/>
    <property type="project" value="TreeGrafter"/>
</dbReference>
<dbReference type="CDD" id="cd06283">
    <property type="entry name" value="PBP1_RegR_EndR_KdgR-like"/>
    <property type="match status" value="1"/>
</dbReference>
<dbReference type="Proteomes" id="UP000549250">
    <property type="component" value="Unassembled WGS sequence"/>
</dbReference>
<dbReference type="SUPFAM" id="SSF53822">
    <property type="entry name" value="Periplasmic binding protein-like I"/>
    <property type="match status" value="1"/>
</dbReference>
<evidence type="ECO:0000313" key="6">
    <source>
        <dbReference type="Proteomes" id="UP000549250"/>
    </source>
</evidence>
<dbReference type="GO" id="GO:0003700">
    <property type="term" value="F:DNA-binding transcription factor activity"/>
    <property type="evidence" value="ECO:0007669"/>
    <property type="project" value="TreeGrafter"/>
</dbReference>
<reference evidence="5 6" key="1">
    <citation type="submission" date="2020-08" db="EMBL/GenBank/DDBJ databases">
        <title>Genomic Encyclopedia of Type Strains, Phase III (KMG-III): the genomes of soil and plant-associated and newly described type strains.</title>
        <authorList>
            <person name="Whitman W."/>
        </authorList>
    </citation>
    <scope>NUCLEOTIDE SEQUENCE [LARGE SCALE GENOMIC DNA]</scope>
    <source>
        <strain evidence="5 6">CECT 4462</strain>
    </source>
</reference>
<dbReference type="Gene3D" id="1.10.260.40">
    <property type="entry name" value="lambda repressor-like DNA-binding domains"/>
    <property type="match status" value="1"/>
</dbReference>
<keyword evidence="1" id="KW-0805">Transcription regulation</keyword>
<dbReference type="CDD" id="cd01392">
    <property type="entry name" value="HTH_LacI"/>
    <property type="match status" value="1"/>
</dbReference>
<evidence type="ECO:0000259" key="4">
    <source>
        <dbReference type="PROSITE" id="PS50932"/>
    </source>
</evidence>
<dbReference type="InterPro" id="IPR000843">
    <property type="entry name" value="HTH_LacI"/>
</dbReference>
<evidence type="ECO:0000256" key="3">
    <source>
        <dbReference type="ARBA" id="ARBA00023163"/>
    </source>
</evidence>
<dbReference type="EMBL" id="JACHXI010000006">
    <property type="protein sequence ID" value="MBB3103366.1"/>
    <property type="molecule type" value="Genomic_DNA"/>
</dbReference>
<dbReference type="PANTHER" id="PTHR30146">
    <property type="entry name" value="LACI-RELATED TRANSCRIPTIONAL REPRESSOR"/>
    <property type="match status" value="1"/>
</dbReference>
<dbReference type="InterPro" id="IPR001761">
    <property type="entry name" value="Peripla_BP/Lac1_sug-bd_dom"/>
</dbReference>
<dbReference type="RefSeq" id="WP_183166296.1">
    <property type="nucleotide sequence ID" value="NZ_JACHXI010000006.1"/>
</dbReference>
<keyword evidence="6" id="KW-1185">Reference proteome</keyword>
<organism evidence="5 6">
    <name type="scientific">Azomonas macrocytogenes</name>
    <name type="common">Azotobacter macrocytogenes</name>
    <dbReference type="NCBI Taxonomy" id="69962"/>
    <lineage>
        <taxon>Bacteria</taxon>
        <taxon>Pseudomonadati</taxon>
        <taxon>Pseudomonadota</taxon>
        <taxon>Gammaproteobacteria</taxon>
        <taxon>Pseudomonadales</taxon>
        <taxon>Pseudomonadaceae</taxon>
        <taxon>Azomonas</taxon>
    </lineage>
</organism>
<dbReference type="AlphaFoldDB" id="A0A839T4E8"/>
<dbReference type="PROSITE" id="PS50932">
    <property type="entry name" value="HTH_LACI_2"/>
    <property type="match status" value="1"/>
</dbReference>
<dbReference type="PROSITE" id="PS00356">
    <property type="entry name" value="HTH_LACI_1"/>
    <property type="match status" value="1"/>
</dbReference>
<dbReference type="InterPro" id="IPR028082">
    <property type="entry name" value="Peripla_BP_I"/>
</dbReference>
<dbReference type="InterPro" id="IPR010982">
    <property type="entry name" value="Lambda_DNA-bd_dom_sf"/>
</dbReference>